<dbReference type="Gramene" id="evm.model.04.1287">
    <property type="protein sequence ID" value="cds.evm.model.04.1287"/>
    <property type="gene ID" value="evm.TU.04.1287"/>
</dbReference>
<dbReference type="GO" id="GO:0003676">
    <property type="term" value="F:nucleic acid binding"/>
    <property type="evidence" value="ECO:0007669"/>
    <property type="project" value="InterPro"/>
</dbReference>
<evidence type="ECO:0000313" key="2">
    <source>
        <dbReference type="EnsemblPlants" id="cds.evm.model.04.1287"/>
    </source>
</evidence>
<dbReference type="Proteomes" id="UP000596661">
    <property type="component" value="Chromosome 4"/>
</dbReference>
<dbReference type="InterPro" id="IPR036397">
    <property type="entry name" value="RNaseH_sf"/>
</dbReference>
<evidence type="ECO:0008006" key="4">
    <source>
        <dbReference type="Google" id="ProtNLM"/>
    </source>
</evidence>
<organism evidence="2 3">
    <name type="scientific">Cannabis sativa</name>
    <name type="common">Hemp</name>
    <name type="synonym">Marijuana</name>
    <dbReference type="NCBI Taxonomy" id="3483"/>
    <lineage>
        <taxon>Eukaryota</taxon>
        <taxon>Viridiplantae</taxon>
        <taxon>Streptophyta</taxon>
        <taxon>Embryophyta</taxon>
        <taxon>Tracheophyta</taxon>
        <taxon>Spermatophyta</taxon>
        <taxon>Magnoliopsida</taxon>
        <taxon>eudicotyledons</taxon>
        <taxon>Gunneridae</taxon>
        <taxon>Pentapetalae</taxon>
        <taxon>rosids</taxon>
        <taxon>fabids</taxon>
        <taxon>Rosales</taxon>
        <taxon>Cannabaceae</taxon>
        <taxon>Cannabis</taxon>
    </lineage>
</organism>
<feature type="region of interest" description="Disordered" evidence="1">
    <location>
        <begin position="70"/>
        <end position="111"/>
    </location>
</feature>
<evidence type="ECO:0000313" key="3">
    <source>
        <dbReference type="Proteomes" id="UP000596661"/>
    </source>
</evidence>
<feature type="compositionally biased region" description="Basic residues" evidence="1">
    <location>
        <begin position="86"/>
        <end position="100"/>
    </location>
</feature>
<evidence type="ECO:0000256" key="1">
    <source>
        <dbReference type="SAM" id="MobiDB-lite"/>
    </source>
</evidence>
<protein>
    <recommendedName>
        <fullName evidence="4">RNase H type-1 domain-containing protein</fullName>
    </recommendedName>
</protein>
<dbReference type="EnsemblPlants" id="evm.model.04.1287">
    <property type="protein sequence ID" value="cds.evm.model.04.1287"/>
    <property type="gene ID" value="evm.TU.04.1287"/>
</dbReference>
<dbReference type="EMBL" id="UZAU01000382">
    <property type="status" value="NOT_ANNOTATED_CDS"/>
    <property type="molecule type" value="Genomic_DNA"/>
</dbReference>
<proteinExistence type="predicted"/>
<feature type="compositionally biased region" description="Basic and acidic residues" evidence="1">
    <location>
        <begin position="101"/>
        <end position="111"/>
    </location>
</feature>
<reference evidence="2" key="2">
    <citation type="submission" date="2021-03" db="UniProtKB">
        <authorList>
            <consortium name="EnsemblPlants"/>
        </authorList>
    </citation>
    <scope>IDENTIFICATION</scope>
</reference>
<accession>A0A803PCH1</accession>
<reference evidence="2" key="1">
    <citation type="submission" date="2018-11" db="EMBL/GenBank/DDBJ databases">
        <authorList>
            <person name="Grassa J C."/>
        </authorList>
    </citation>
    <scope>NUCLEOTIDE SEQUENCE [LARGE SCALE GENOMIC DNA]</scope>
</reference>
<dbReference type="AlphaFoldDB" id="A0A803PCH1"/>
<keyword evidence="3" id="KW-1185">Reference proteome</keyword>
<sequence>MVAYLSKIRDLLSQLKGYRIKQIPREQNDIADALACIASSSITDKANLVPIQLLEKPSIVVPEEVTTGCHSNMDDTYHSLPTNRSFAKRQKRGKQTKKKSKNWDNKEVATY</sequence>
<name>A0A803PCH1_CANSA</name>
<dbReference type="Gene3D" id="3.30.420.10">
    <property type="entry name" value="Ribonuclease H-like superfamily/Ribonuclease H"/>
    <property type="match status" value="1"/>
</dbReference>